<accession>A0A0L9TMQ9</accession>
<gene>
    <name evidence="1" type="ORF">LR48_Vigan01g130100</name>
</gene>
<proteinExistence type="predicted"/>
<organism evidence="1 2">
    <name type="scientific">Phaseolus angularis</name>
    <name type="common">Azuki bean</name>
    <name type="synonym">Vigna angularis</name>
    <dbReference type="NCBI Taxonomy" id="3914"/>
    <lineage>
        <taxon>Eukaryota</taxon>
        <taxon>Viridiplantae</taxon>
        <taxon>Streptophyta</taxon>
        <taxon>Embryophyta</taxon>
        <taxon>Tracheophyta</taxon>
        <taxon>Spermatophyta</taxon>
        <taxon>Magnoliopsida</taxon>
        <taxon>eudicotyledons</taxon>
        <taxon>Gunneridae</taxon>
        <taxon>Pentapetalae</taxon>
        <taxon>rosids</taxon>
        <taxon>fabids</taxon>
        <taxon>Fabales</taxon>
        <taxon>Fabaceae</taxon>
        <taxon>Papilionoideae</taxon>
        <taxon>50 kb inversion clade</taxon>
        <taxon>NPAAA clade</taxon>
        <taxon>indigoferoid/millettioid clade</taxon>
        <taxon>Phaseoleae</taxon>
        <taxon>Vigna</taxon>
    </lineage>
</organism>
<evidence type="ECO:0000313" key="1">
    <source>
        <dbReference type="EMBL" id="KOM31746.1"/>
    </source>
</evidence>
<dbReference type="Gramene" id="KOM31746">
    <property type="protein sequence ID" value="KOM31746"/>
    <property type="gene ID" value="LR48_Vigan01g130100"/>
</dbReference>
<evidence type="ECO:0000313" key="2">
    <source>
        <dbReference type="Proteomes" id="UP000053144"/>
    </source>
</evidence>
<protein>
    <recommendedName>
        <fullName evidence="3">Rx N-terminal domain-containing protein</fullName>
    </recommendedName>
</protein>
<sequence>MVVELIIQIRDVVHEAEDVIDTYVAVKIDEINAKIKQIFDNNERYDIKVGKRSNKEEAEQIWKQRGRCRRKMWYGLRLTPRLFATFIAINCGLGGCCREARVGGQRLVVNDCHCRWVILVVGRCYEVWSSLFLCCRGERKLPESILHSSREAVESSYCGGKL</sequence>
<reference evidence="2" key="1">
    <citation type="journal article" date="2015" name="Proc. Natl. Acad. Sci. U.S.A.">
        <title>Genome sequencing of adzuki bean (Vigna angularis) provides insight into high starch and low fat accumulation and domestication.</title>
        <authorList>
            <person name="Yang K."/>
            <person name="Tian Z."/>
            <person name="Chen C."/>
            <person name="Luo L."/>
            <person name="Zhao B."/>
            <person name="Wang Z."/>
            <person name="Yu L."/>
            <person name="Li Y."/>
            <person name="Sun Y."/>
            <person name="Li W."/>
            <person name="Chen Y."/>
            <person name="Li Y."/>
            <person name="Zhang Y."/>
            <person name="Ai D."/>
            <person name="Zhao J."/>
            <person name="Shang C."/>
            <person name="Ma Y."/>
            <person name="Wu B."/>
            <person name="Wang M."/>
            <person name="Gao L."/>
            <person name="Sun D."/>
            <person name="Zhang P."/>
            <person name="Guo F."/>
            <person name="Wang W."/>
            <person name="Li Y."/>
            <person name="Wang J."/>
            <person name="Varshney R.K."/>
            <person name="Wang J."/>
            <person name="Ling H.Q."/>
            <person name="Wan P."/>
        </authorList>
    </citation>
    <scope>NUCLEOTIDE SEQUENCE</scope>
    <source>
        <strain evidence="2">cv. Jingnong 6</strain>
    </source>
</reference>
<name>A0A0L9TMQ9_PHAAN</name>
<dbReference type="Proteomes" id="UP000053144">
    <property type="component" value="Chromosome 1"/>
</dbReference>
<dbReference type="STRING" id="3914.A0A0L9TMQ9"/>
<evidence type="ECO:0008006" key="3">
    <source>
        <dbReference type="Google" id="ProtNLM"/>
    </source>
</evidence>
<dbReference type="AlphaFoldDB" id="A0A0L9TMQ9"/>
<dbReference type="EMBL" id="CM003371">
    <property type="protein sequence ID" value="KOM31746.1"/>
    <property type="molecule type" value="Genomic_DNA"/>
</dbReference>